<name>A0A5B7ENL5_PORTR</name>
<sequence>MSHLNDMELFSTTLKSPTQVNPVKHPQTDWHLLVTLRLGVARREIWDISAGGLNSGCSHLFCTSLAMEDNSCHHAIQSCNAHLTKLCHDCGLSSIKGLQVGGNIGNPLVIESRKFFIQLLQHQTLVYRLINTTSSINISLSLPFNTIALLPMVIT</sequence>
<keyword evidence="2" id="KW-1185">Reference proteome</keyword>
<evidence type="ECO:0000313" key="2">
    <source>
        <dbReference type="Proteomes" id="UP000324222"/>
    </source>
</evidence>
<organism evidence="1 2">
    <name type="scientific">Portunus trituberculatus</name>
    <name type="common">Swimming crab</name>
    <name type="synonym">Neptunus trituberculatus</name>
    <dbReference type="NCBI Taxonomy" id="210409"/>
    <lineage>
        <taxon>Eukaryota</taxon>
        <taxon>Metazoa</taxon>
        <taxon>Ecdysozoa</taxon>
        <taxon>Arthropoda</taxon>
        <taxon>Crustacea</taxon>
        <taxon>Multicrustacea</taxon>
        <taxon>Malacostraca</taxon>
        <taxon>Eumalacostraca</taxon>
        <taxon>Eucarida</taxon>
        <taxon>Decapoda</taxon>
        <taxon>Pleocyemata</taxon>
        <taxon>Brachyura</taxon>
        <taxon>Eubrachyura</taxon>
        <taxon>Portunoidea</taxon>
        <taxon>Portunidae</taxon>
        <taxon>Portuninae</taxon>
        <taxon>Portunus</taxon>
    </lineage>
</organism>
<dbReference type="AlphaFoldDB" id="A0A5B7ENL5"/>
<proteinExistence type="predicted"/>
<reference evidence="1 2" key="1">
    <citation type="submission" date="2019-05" db="EMBL/GenBank/DDBJ databases">
        <title>Another draft genome of Portunus trituberculatus and its Hox gene families provides insights of decapod evolution.</title>
        <authorList>
            <person name="Jeong J.-H."/>
            <person name="Song I."/>
            <person name="Kim S."/>
            <person name="Choi T."/>
            <person name="Kim D."/>
            <person name="Ryu S."/>
            <person name="Kim W."/>
        </authorList>
    </citation>
    <scope>NUCLEOTIDE SEQUENCE [LARGE SCALE GENOMIC DNA]</scope>
    <source>
        <tissue evidence="1">Muscle</tissue>
    </source>
</reference>
<dbReference type="EMBL" id="VSRR010003081">
    <property type="protein sequence ID" value="MPC34563.1"/>
    <property type="molecule type" value="Genomic_DNA"/>
</dbReference>
<protein>
    <submittedName>
        <fullName evidence="1">Uncharacterized protein</fullName>
    </submittedName>
</protein>
<comment type="caution">
    <text evidence="1">The sequence shown here is derived from an EMBL/GenBank/DDBJ whole genome shotgun (WGS) entry which is preliminary data.</text>
</comment>
<accession>A0A5B7ENL5</accession>
<evidence type="ECO:0000313" key="1">
    <source>
        <dbReference type="EMBL" id="MPC34563.1"/>
    </source>
</evidence>
<dbReference type="Proteomes" id="UP000324222">
    <property type="component" value="Unassembled WGS sequence"/>
</dbReference>
<gene>
    <name evidence="1" type="ORF">E2C01_027956</name>
</gene>